<dbReference type="GO" id="GO:1990281">
    <property type="term" value="C:efflux pump complex"/>
    <property type="evidence" value="ECO:0007669"/>
    <property type="project" value="TreeGrafter"/>
</dbReference>
<dbReference type="Pfam" id="PF25973">
    <property type="entry name" value="BSH_CzcB"/>
    <property type="match status" value="1"/>
</dbReference>
<dbReference type="PANTHER" id="PTHR30469">
    <property type="entry name" value="MULTIDRUG RESISTANCE PROTEIN MDTA"/>
    <property type="match status" value="1"/>
</dbReference>
<feature type="domain" description="CzcB-like barrel-sandwich hybrid" evidence="3">
    <location>
        <begin position="52"/>
        <end position="193"/>
    </location>
</feature>
<dbReference type="Gene3D" id="1.10.287.470">
    <property type="entry name" value="Helix hairpin bin"/>
    <property type="match status" value="1"/>
</dbReference>
<dbReference type="Proteomes" id="UP000645257">
    <property type="component" value="Unassembled WGS sequence"/>
</dbReference>
<reference evidence="4" key="1">
    <citation type="journal article" date="2014" name="Int. J. Syst. Evol. Microbiol.">
        <title>Complete genome sequence of Corynebacterium casei LMG S-19264T (=DSM 44701T), isolated from a smear-ripened cheese.</title>
        <authorList>
            <consortium name="US DOE Joint Genome Institute (JGI-PGF)"/>
            <person name="Walter F."/>
            <person name="Albersmeier A."/>
            <person name="Kalinowski J."/>
            <person name="Ruckert C."/>
        </authorList>
    </citation>
    <scope>NUCLEOTIDE SEQUENCE</scope>
    <source>
        <strain evidence="4">KCTC 32182</strain>
    </source>
</reference>
<dbReference type="GO" id="GO:0015562">
    <property type="term" value="F:efflux transmembrane transporter activity"/>
    <property type="evidence" value="ECO:0007669"/>
    <property type="project" value="TreeGrafter"/>
</dbReference>
<accession>A0A918U9X2</accession>
<comment type="caution">
    <text evidence="4">The sequence shown here is derived from an EMBL/GenBank/DDBJ whole genome shotgun (WGS) entry which is preliminary data.</text>
</comment>
<dbReference type="PANTHER" id="PTHR30469:SF15">
    <property type="entry name" value="HLYD FAMILY OF SECRETION PROTEINS"/>
    <property type="match status" value="1"/>
</dbReference>
<evidence type="ECO:0000259" key="3">
    <source>
        <dbReference type="Pfam" id="PF25973"/>
    </source>
</evidence>
<dbReference type="InterPro" id="IPR006143">
    <property type="entry name" value="RND_pump_MFP"/>
</dbReference>
<evidence type="ECO:0000313" key="4">
    <source>
        <dbReference type="EMBL" id="GGY14716.1"/>
    </source>
</evidence>
<dbReference type="NCBIfam" id="TIGR01730">
    <property type="entry name" value="RND_mfp"/>
    <property type="match status" value="1"/>
</dbReference>
<dbReference type="RefSeq" id="WP_189533403.1">
    <property type="nucleotide sequence ID" value="NZ_BMYX01000008.1"/>
</dbReference>
<protein>
    <recommendedName>
        <fullName evidence="3">CzcB-like barrel-sandwich hybrid domain-containing protein</fullName>
    </recommendedName>
</protein>
<keyword evidence="5" id="KW-1185">Reference proteome</keyword>
<keyword evidence="2" id="KW-0175">Coiled coil</keyword>
<evidence type="ECO:0000256" key="2">
    <source>
        <dbReference type="SAM" id="Coils"/>
    </source>
</evidence>
<gene>
    <name evidence="4" type="ORF">GCM10011289_17570</name>
</gene>
<dbReference type="Gene3D" id="2.40.30.170">
    <property type="match status" value="1"/>
</dbReference>
<feature type="coiled-coil region" evidence="2">
    <location>
        <begin position="98"/>
        <end position="156"/>
    </location>
</feature>
<name>A0A918U9X2_9NEIS</name>
<reference evidence="4" key="2">
    <citation type="submission" date="2020-09" db="EMBL/GenBank/DDBJ databases">
        <authorList>
            <person name="Sun Q."/>
            <person name="Kim S."/>
        </authorList>
    </citation>
    <scope>NUCLEOTIDE SEQUENCE</scope>
    <source>
        <strain evidence="4">KCTC 32182</strain>
    </source>
</reference>
<dbReference type="AlphaFoldDB" id="A0A918U9X2"/>
<dbReference type="Gene3D" id="2.40.50.100">
    <property type="match status" value="1"/>
</dbReference>
<proteinExistence type="inferred from homology"/>
<organism evidence="4 5">
    <name type="scientific">Paludibacterium paludis</name>
    <dbReference type="NCBI Taxonomy" id="1225769"/>
    <lineage>
        <taxon>Bacteria</taxon>
        <taxon>Pseudomonadati</taxon>
        <taxon>Pseudomonadota</taxon>
        <taxon>Betaproteobacteria</taxon>
        <taxon>Neisseriales</taxon>
        <taxon>Chromobacteriaceae</taxon>
        <taxon>Paludibacterium</taxon>
    </lineage>
</organism>
<comment type="similarity">
    <text evidence="1">Belongs to the membrane fusion protein (MFP) (TC 8.A.1) family.</text>
</comment>
<dbReference type="EMBL" id="BMYX01000008">
    <property type="protein sequence ID" value="GGY14716.1"/>
    <property type="molecule type" value="Genomic_DNA"/>
</dbReference>
<sequence>MNTQTFIHPLSAAVLVAVLLTGCSEPEKTKAPIVSPWAAVAKGSVSIEGGIINIAAPRPGIVRQVEVEEGAEVKTGQVLARIDDREAMLAHKVREREQQAAREELKLAQTKLAIAQRELRRVESLPGDDEVSRQDKDNARDQVNLAISELDKQKAALTVADAQMAASQLEVERHVVRAPQDGRIIRRQAKPGDGTSTLNVTPLFQFAPNGPRIIRADLEERFVNSVQPGQAAEVTLEADDKKTYKARVLRLGQVFGNRPETDDPNEKQDMRIIECVLSVEAPQLRIGQRVIVRIVRQDGAGKS</sequence>
<evidence type="ECO:0000313" key="5">
    <source>
        <dbReference type="Proteomes" id="UP000645257"/>
    </source>
</evidence>
<evidence type="ECO:0000256" key="1">
    <source>
        <dbReference type="ARBA" id="ARBA00009477"/>
    </source>
</evidence>
<dbReference type="InterPro" id="IPR058647">
    <property type="entry name" value="BSH_CzcB-like"/>
</dbReference>
<dbReference type="SUPFAM" id="SSF111369">
    <property type="entry name" value="HlyD-like secretion proteins"/>
    <property type="match status" value="1"/>
</dbReference>